<keyword evidence="1" id="KW-0285">Flavoprotein</keyword>
<gene>
    <name evidence="4" type="ORF">A2Y64_09145</name>
</gene>
<dbReference type="GO" id="GO:0016491">
    <property type="term" value="F:oxidoreductase activity"/>
    <property type="evidence" value="ECO:0007669"/>
    <property type="project" value="InterPro"/>
</dbReference>
<dbReference type="Pfam" id="PF03358">
    <property type="entry name" value="FMN_red"/>
    <property type="match status" value="1"/>
</dbReference>
<dbReference type="SUPFAM" id="SSF52218">
    <property type="entry name" value="Flavoproteins"/>
    <property type="match status" value="1"/>
</dbReference>
<dbReference type="EMBL" id="MFAF01000123">
    <property type="protein sequence ID" value="OGD72394.1"/>
    <property type="molecule type" value="Genomic_DNA"/>
</dbReference>
<dbReference type="PANTHER" id="PTHR43278">
    <property type="entry name" value="NAD(P)H-DEPENDENT FMN-CONTAINING OXIDOREDUCTASE YWQN-RELATED"/>
    <property type="match status" value="1"/>
</dbReference>
<name>A0A1F5EZ19_9BACT</name>
<protein>
    <recommendedName>
        <fullName evidence="3">NADPH-dependent FMN reductase-like domain-containing protein</fullName>
    </recommendedName>
</protein>
<dbReference type="InterPro" id="IPR051796">
    <property type="entry name" value="ISF_SsuE-like"/>
</dbReference>
<evidence type="ECO:0000259" key="3">
    <source>
        <dbReference type="Pfam" id="PF03358"/>
    </source>
</evidence>
<dbReference type="AlphaFoldDB" id="A0A1F5EZ19"/>
<dbReference type="InterPro" id="IPR029039">
    <property type="entry name" value="Flavoprotein-like_sf"/>
</dbReference>
<dbReference type="InterPro" id="IPR005025">
    <property type="entry name" value="FMN_Rdtase-like_dom"/>
</dbReference>
<evidence type="ECO:0000256" key="1">
    <source>
        <dbReference type="ARBA" id="ARBA00022630"/>
    </source>
</evidence>
<keyword evidence="2" id="KW-0288">FMN</keyword>
<dbReference type="STRING" id="1817816.A2Y64_09145"/>
<comment type="caution">
    <text evidence="4">The sequence shown here is derived from an EMBL/GenBank/DDBJ whole genome shotgun (WGS) entry which is preliminary data.</text>
</comment>
<proteinExistence type="predicted"/>
<feature type="domain" description="NADPH-dependent FMN reductase-like" evidence="3">
    <location>
        <begin position="2"/>
        <end position="132"/>
    </location>
</feature>
<reference evidence="4 5" key="1">
    <citation type="journal article" date="2016" name="Nat. Commun.">
        <title>Thousands of microbial genomes shed light on interconnected biogeochemical processes in an aquifer system.</title>
        <authorList>
            <person name="Anantharaman K."/>
            <person name="Brown C.T."/>
            <person name="Hug L.A."/>
            <person name="Sharon I."/>
            <person name="Castelle C.J."/>
            <person name="Probst A.J."/>
            <person name="Thomas B.C."/>
            <person name="Singh A."/>
            <person name="Wilkins M.J."/>
            <person name="Karaoz U."/>
            <person name="Brodie E.L."/>
            <person name="Williams K.H."/>
            <person name="Hubbard S.S."/>
            <person name="Banfield J.F."/>
        </authorList>
    </citation>
    <scope>NUCLEOTIDE SEQUENCE [LARGE SCALE GENOMIC DNA]</scope>
</reference>
<evidence type="ECO:0000313" key="5">
    <source>
        <dbReference type="Proteomes" id="UP000177187"/>
    </source>
</evidence>
<evidence type="ECO:0000256" key="2">
    <source>
        <dbReference type="ARBA" id="ARBA00022643"/>
    </source>
</evidence>
<dbReference type="PANTHER" id="PTHR43278:SF2">
    <property type="entry name" value="IRON-SULFUR FLAVOPROTEIN"/>
    <property type="match status" value="1"/>
</dbReference>
<organism evidence="4 5">
    <name type="scientific">Candidatus Coatesbacteria bacterium RBG_13_66_14</name>
    <dbReference type="NCBI Taxonomy" id="1817816"/>
    <lineage>
        <taxon>Bacteria</taxon>
        <taxon>Candidatus Coatesiibacteriota</taxon>
    </lineage>
</organism>
<accession>A0A1F5EZ19</accession>
<evidence type="ECO:0000313" key="4">
    <source>
        <dbReference type="EMBL" id="OGD72394.1"/>
    </source>
</evidence>
<sequence>MVINGSPHAAEGNTAALTAELVKPWREAGDEVVERYVARMDVRPCVARALCLAGEPCPIKDDVAALHAEMRAADALVLAGPVYVFSVTAQLKAFLDRSMALLHRPEMTGKHAVAVATSAGMGEQETARYLATCCEMLGYDLVGELAGVFMVYSRPNDGEALFAKARRLGEELVLAAREKRKYPKLGLHAAQHRFLRDLIQRNRKLFKGDHAYWQERGWLETRWPPKGDY</sequence>
<dbReference type="Proteomes" id="UP000177187">
    <property type="component" value="Unassembled WGS sequence"/>
</dbReference>
<dbReference type="Gene3D" id="3.40.50.360">
    <property type="match status" value="1"/>
</dbReference>